<comment type="caution">
    <text evidence="5">The sequence shown here is derived from an EMBL/GenBank/DDBJ whole genome shotgun (WGS) entry which is preliminary data.</text>
</comment>
<comment type="similarity">
    <text evidence="1">Belongs to the ATP-dependent AMP-binding enzyme family.</text>
</comment>
<dbReference type="InterPro" id="IPR000873">
    <property type="entry name" value="AMP-dep_synth/lig_dom"/>
</dbReference>
<gene>
    <name evidence="5" type="ORF">EFY87_06555</name>
</gene>
<proteinExistence type="inferred from homology"/>
<dbReference type="Pfam" id="PF13193">
    <property type="entry name" value="AMP-binding_C"/>
    <property type="match status" value="1"/>
</dbReference>
<feature type="domain" description="AMP-binding enzyme C-terminal" evidence="4">
    <location>
        <begin position="460"/>
        <end position="534"/>
    </location>
</feature>
<dbReference type="Gene3D" id="3.40.50.12780">
    <property type="entry name" value="N-terminal domain of ligase-like"/>
    <property type="match status" value="1"/>
</dbReference>
<dbReference type="OrthoDB" id="9803968at2"/>
<dbReference type="PROSITE" id="PS00455">
    <property type="entry name" value="AMP_BINDING"/>
    <property type="match status" value="1"/>
</dbReference>
<evidence type="ECO:0000259" key="4">
    <source>
        <dbReference type="Pfam" id="PF13193"/>
    </source>
</evidence>
<name>A0A3M9MEB8_9MICO</name>
<dbReference type="PANTHER" id="PTHR43767">
    <property type="entry name" value="LONG-CHAIN-FATTY-ACID--COA LIGASE"/>
    <property type="match status" value="1"/>
</dbReference>
<dbReference type="PANTHER" id="PTHR43767:SF11">
    <property type="entry name" value="MEDIUM-CHAIN-FATTY-ACID--COA LIGASE"/>
    <property type="match status" value="1"/>
</dbReference>
<dbReference type="InterPro" id="IPR042099">
    <property type="entry name" value="ANL_N_sf"/>
</dbReference>
<dbReference type="RefSeq" id="WP_123270661.1">
    <property type="nucleotide sequence ID" value="NZ_RJJQ01000004.1"/>
</dbReference>
<accession>A0A3M9MEB8</accession>
<dbReference type="EMBL" id="RJJQ01000004">
    <property type="protein sequence ID" value="RNI23922.1"/>
    <property type="molecule type" value="Genomic_DNA"/>
</dbReference>
<dbReference type="FunFam" id="3.30.300.30:FF:000008">
    <property type="entry name" value="2,3-dihydroxybenzoate-AMP ligase"/>
    <property type="match status" value="1"/>
</dbReference>
<evidence type="ECO:0000256" key="2">
    <source>
        <dbReference type="ARBA" id="ARBA00022598"/>
    </source>
</evidence>
<dbReference type="InterPro" id="IPR050237">
    <property type="entry name" value="ATP-dep_AMP-bd_enzyme"/>
</dbReference>
<keyword evidence="6" id="KW-1185">Reference proteome</keyword>
<dbReference type="SUPFAM" id="SSF56801">
    <property type="entry name" value="Acetyl-CoA synthetase-like"/>
    <property type="match status" value="1"/>
</dbReference>
<feature type="domain" description="AMP-dependent synthetase/ligase" evidence="3">
    <location>
        <begin position="20"/>
        <end position="402"/>
    </location>
</feature>
<sequence>MDSTMQRTPLLISTLLRYGAEAHPRSELITWTGSGARRITYREVGAKAAQLAHALRGIGITGDQRVGTFMWNNAEHVIAYLAVPSMGAVLHALNIRLFPEQLAYVARHGGSEVVIVDDSLAESFSKLLPALTRVRHVVVNGPVPAEVRDALAAPAHVEAVHDWAEFLDGQPETFEWPDVDENDGCAMCYTSGTTGSPKGVVYSHRSNYLHSLTAVSMLGIGQPDRLLIVVPLFHANAWGYPYSAMISGASLVLPDRYLQPEPLARMIADLKVTGGAGVPTVWNGLLQQLEHEPVDVSSCRFLMVGGAAAPPAMLRAFPEKFGIEMVQGWGMTEMSPVGSLALAPGDVAPDSPDYWRYRESQGRLLCGVQGRLAGPDGSLQPADGESVGELEVRGPWITGSYYANGSESEAELADMASKFDDGWLRTGDVGSLTDDSYLVLTDRAKDVIKSGGEWISSVDLENAIMGHPDVLEASVIGIPDDKWQERPLATVVLKEGATATAGDLRAYLAGKVARWQLPDKWAVIDEVPKTSVGKFDKKTLRQRFADGALEVREVD</sequence>
<evidence type="ECO:0000259" key="3">
    <source>
        <dbReference type="Pfam" id="PF00501"/>
    </source>
</evidence>
<dbReference type="GO" id="GO:0016877">
    <property type="term" value="F:ligase activity, forming carbon-sulfur bonds"/>
    <property type="evidence" value="ECO:0007669"/>
    <property type="project" value="UniProtKB-ARBA"/>
</dbReference>
<dbReference type="Pfam" id="PF00501">
    <property type="entry name" value="AMP-binding"/>
    <property type="match status" value="1"/>
</dbReference>
<dbReference type="Gene3D" id="3.30.300.30">
    <property type="match status" value="1"/>
</dbReference>
<dbReference type="Proteomes" id="UP000271678">
    <property type="component" value="Unassembled WGS sequence"/>
</dbReference>
<reference evidence="5 6" key="1">
    <citation type="submission" date="2018-11" db="EMBL/GenBank/DDBJ databases">
        <title>Draft genome of Simplicispira Flexivirga sp. BO-16.</title>
        <authorList>
            <person name="Im W.T."/>
        </authorList>
    </citation>
    <scope>NUCLEOTIDE SEQUENCE [LARGE SCALE GENOMIC DNA]</scope>
    <source>
        <strain evidence="5 6">BO-16</strain>
    </source>
</reference>
<dbReference type="InterPro" id="IPR025110">
    <property type="entry name" value="AMP-bd_C"/>
</dbReference>
<dbReference type="AlphaFoldDB" id="A0A3M9MEB8"/>
<protein>
    <submittedName>
        <fullName evidence="5">Fatty acid--CoA ligase</fullName>
    </submittedName>
</protein>
<evidence type="ECO:0000313" key="5">
    <source>
        <dbReference type="EMBL" id="RNI23922.1"/>
    </source>
</evidence>
<evidence type="ECO:0000313" key="6">
    <source>
        <dbReference type="Proteomes" id="UP000271678"/>
    </source>
</evidence>
<dbReference type="InterPro" id="IPR020845">
    <property type="entry name" value="AMP-binding_CS"/>
</dbReference>
<dbReference type="InterPro" id="IPR045851">
    <property type="entry name" value="AMP-bd_C_sf"/>
</dbReference>
<keyword evidence="2 5" id="KW-0436">Ligase</keyword>
<evidence type="ECO:0000256" key="1">
    <source>
        <dbReference type="ARBA" id="ARBA00006432"/>
    </source>
</evidence>
<dbReference type="CDD" id="cd12119">
    <property type="entry name" value="ttLC_FACS_AlkK_like"/>
    <property type="match status" value="1"/>
</dbReference>
<dbReference type="NCBIfam" id="NF004837">
    <property type="entry name" value="PRK06187.1"/>
    <property type="match status" value="1"/>
</dbReference>
<organism evidence="5 6">
    <name type="scientific">Flexivirga caeni</name>
    <dbReference type="NCBI Taxonomy" id="2294115"/>
    <lineage>
        <taxon>Bacteria</taxon>
        <taxon>Bacillati</taxon>
        <taxon>Actinomycetota</taxon>
        <taxon>Actinomycetes</taxon>
        <taxon>Micrococcales</taxon>
        <taxon>Dermacoccaceae</taxon>
        <taxon>Flexivirga</taxon>
    </lineage>
</organism>